<evidence type="ECO:0000256" key="1">
    <source>
        <dbReference type="ARBA" id="ARBA00001971"/>
    </source>
</evidence>
<comment type="similarity">
    <text evidence="2">Belongs to the cytochrome P450 family.</text>
</comment>
<evidence type="ECO:0000256" key="2">
    <source>
        <dbReference type="ARBA" id="ARBA00010617"/>
    </source>
</evidence>
<dbReference type="PANTHER" id="PTHR24292:SF102">
    <property type="entry name" value="CYTOCHROME P450 FAMILY-RELATED"/>
    <property type="match status" value="1"/>
</dbReference>
<dbReference type="SUPFAM" id="SSF48264">
    <property type="entry name" value="Cytochrome P450"/>
    <property type="match status" value="1"/>
</dbReference>
<evidence type="ECO:0000256" key="6">
    <source>
        <dbReference type="ARBA" id="ARBA00023004"/>
    </source>
</evidence>
<comment type="cofactor">
    <cofactor evidence="1">
        <name>heme</name>
        <dbReference type="ChEBI" id="CHEBI:30413"/>
    </cofactor>
</comment>
<evidence type="ECO:0000256" key="3">
    <source>
        <dbReference type="ARBA" id="ARBA00022617"/>
    </source>
</evidence>
<gene>
    <name evidence="8" type="ORF">PFISCL1PPCAC_15959</name>
</gene>
<protein>
    <recommendedName>
        <fullName evidence="10">Cytochrome P450</fullName>
    </recommendedName>
</protein>
<dbReference type="EMBL" id="BTSY01000004">
    <property type="protein sequence ID" value="GMT24662.1"/>
    <property type="molecule type" value="Genomic_DNA"/>
</dbReference>
<dbReference type="GO" id="GO:0005506">
    <property type="term" value="F:iron ion binding"/>
    <property type="evidence" value="ECO:0007669"/>
    <property type="project" value="InterPro"/>
</dbReference>
<dbReference type="Proteomes" id="UP001432322">
    <property type="component" value="Unassembled WGS sequence"/>
</dbReference>
<dbReference type="AlphaFoldDB" id="A0AAV5W107"/>
<dbReference type="Gene3D" id="1.10.630.10">
    <property type="entry name" value="Cytochrome P450"/>
    <property type="match status" value="1"/>
</dbReference>
<evidence type="ECO:0000313" key="8">
    <source>
        <dbReference type="EMBL" id="GMT24662.1"/>
    </source>
</evidence>
<evidence type="ECO:0000313" key="9">
    <source>
        <dbReference type="Proteomes" id="UP001432322"/>
    </source>
</evidence>
<organism evidence="8 9">
    <name type="scientific">Pristionchus fissidentatus</name>
    <dbReference type="NCBI Taxonomy" id="1538716"/>
    <lineage>
        <taxon>Eukaryota</taxon>
        <taxon>Metazoa</taxon>
        <taxon>Ecdysozoa</taxon>
        <taxon>Nematoda</taxon>
        <taxon>Chromadorea</taxon>
        <taxon>Rhabditida</taxon>
        <taxon>Rhabditina</taxon>
        <taxon>Diplogasteromorpha</taxon>
        <taxon>Diplogasteroidea</taxon>
        <taxon>Neodiplogasteridae</taxon>
        <taxon>Pristionchus</taxon>
    </lineage>
</organism>
<evidence type="ECO:0000256" key="5">
    <source>
        <dbReference type="ARBA" id="ARBA00023002"/>
    </source>
</evidence>
<dbReference type="Pfam" id="PF00067">
    <property type="entry name" value="p450"/>
    <property type="match status" value="1"/>
</dbReference>
<keyword evidence="7" id="KW-0503">Monooxygenase</keyword>
<feature type="non-terminal residue" evidence="8">
    <location>
        <position position="209"/>
    </location>
</feature>
<evidence type="ECO:0000256" key="7">
    <source>
        <dbReference type="ARBA" id="ARBA00023033"/>
    </source>
</evidence>
<accession>A0AAV5W107</accession>
<dbReference type="InterPro" id="IPR050476">
    <property type="entry name" value="Insect_CytP450_Detox"/>
</dbReference>
<keyword evidence="5" id="KW-0560">Oxidoreductase</keyword>
<comment type="caution">
    <text evidence="8">The sequence shown here is derived from an EMBL/GenBank/DDBJ whole genome shotgun (WGS) entry which is preliminary data.</text>
</comment>
<feature type="non-terminal residue" evidence="8">
    <location>
        <position position="1"/>
    </location>
</feature>
<dbReference type="PANTHER" id="PTHR24292">
    <property type="entry name" value="CYTOCHROME P450"/>
    <property type="match status" value="1"/>
</dbReference>
<dbReference type="InterPro" id="IPR001128">
    <property type="entry name" value="Cyt_P450"/>
</dbReference>
<dbReference type="GO" id="GO:0020037">
    <property type="term" value="F:heme binding"/>
    <property type="evidence" value="ECO:0007669"/>
    <property type="project" value="InterPro"/>
</dbReference>
<proteinExistence type="inferred from homology"/>
<evidence type="ECO:0000256" key="4">
    <source>
        <dbReference type="ARBA" id="ARBA00022723"/>
    </source>
</evidence>
<dbReference type="GO" id="GO:0004497">
    <property type="term" value="F:monooxygenase activity"/>
    <property type="evidence" value="ECO:0007669"/>
    <property type="project" value="UniProtKB-KW"/>
</dbReference>
<dbReference type="GO" id="GO:0016705">
    <property type="term" value="F:oxidoreductase activity, acting on paired donors, with incorporation or reduction of molecular oxygen"/>
    <property type="evidence" value="ECO:0007669"/>
    <property type="project" value="InterPro"/>
</dbReference>
<keyword evidence="6" id="KW-0408">Iron</keyword>
<evidence type="ECO:0008006" key="10">
    <source>
        <dbReference type="Google" id="ProtNLM"/>
    </source>
</evidence>
<keyword evidence="3" id="KW-0349">Heme</keyword>
<keyword evidence="9" id="KW-1185">Reference proteome</keyword>
<sequence length="209" mass="24729">RYYSGRNRYWADRGIPGPEPELLFGNLRAIWSYNNPRQLVLKEWTRQFGKVYGYMSGQRPLWVISDFSLINEIYVKRFDNFYAHARAELQESQDCADTHMAEARGGHWRKLRALSTDAFSNKAMRNIFPTVKHSSQLLIEQIEKKQGEEIDVQRYFREYTMDIISKAALGKEGTEMFNNVYVDWCTDFFLNFRPLSHWMFTLPSLFPAL</sequence>
<dbReference type="InterPro" id="IPR036396">
    <property type="entry name" value="Cyt_P450_sf"/>
</dbReference>
<reference evidence="8" key="1">
    <citation type="submission" date="2023-10" db="EMBL/GenBank/DDBJ databases">
        <title>Genome assembly of Pristionchus species.</title>
        <authorList>
            <person name="Yoshida K."/>
            <person name="Sommer R.J."/>
        </authorList>
    </citation>
    <scope>NUCLEOTIDE SEQUENCE</scope>
    <source>
        <strain evidence="8">RS5133</strain>
    </source>
</reference>
<keyword evidence="4" id="KW-0479">Metal-binding</keyword>
<name>A0AAV5W107_9BILA</name>